<proteinExistence type="predicted"/>
<keyword evidence="3" id="KW-0460">Magnesium</keyword>
<dbReference type="Pfam" id="PF03328">
    <property type="entry name" value="HpcH_HpaI"/>
    <property type="match status" value="1"/>
</dbReference>
<keyword evidence="6" id="KW-1185">Reference proteome</keyword>
<dbReference type="HOGENOM" id="CLU_707764_0_0_6"/>
<evidence type="ECO:0000256" key="1">
    <source>
        <dbReference type="ARBA" id="ARBA00001946"/>
    </source>
</evidence>
<dbReference type="Proteomes" id="UP000004679">
    <property type="component" value="Unassembled WGS sequence"/>
</dbReference>
<feature type="domain" description="HpcH/HpaI aldolase/citrate lyase" evidence="4">
    <location>
        <begin position="55"/>
        <end position="236"/>
    </location>
</feature>
<evidence type="ECO:0000259" key="4">
    <source>
        <dbReference type="Pfam" id="PF03328"/>
    </source>
</evidence>
<protein>
    <submittedName>
        <fullName evidence="5">HpcH/HpaI aldolase/citrate lyase family, putative</fullName>
    </submittedName>
</protein>
<keyword evidence="2" id="KW-0479">Metal-binding</keyword>
<accession>C0N7L0</accession>
<reference evidence="5 6" key="1">
    <citation type="journal article" date="2011" name="J. Bacteriol.">
        <title>Draft genome sequence of the chemolithoheterotrophic, halophilic methylotroph Methylophaga thiooxydans DMS010.</title>
        <authorList>
            <person name="Boden R."/>
            <person name="Ferriera S."/>
            <person name="Johnson J."/>
            <person name="Kelly D.P."/>
            <person name="Murrell J.C."/>
            <person name="Schafer H."/>
        </authorList>
    </citation>
    <scope>NUCLEOTIDE SEQUENCE [LARGE SCALE GENOMIC DNA]</scope>
    <source>
        <strain evidence="5 6">DMS010</strain>
    </source>
</reference>
<keyword evidence="5" id="KW-0456">Lyase</keyword>
<gene>
    <name evidence="5" type="ORF">MDMS009_1933</name>
</gene>
<dbReference type="InterPro" id="IPR005000">
    <property type="entry name" value="Aldolase/citrate-lyase_domain"/>
</dbReference>
<organism evidence="5 6">
    <name type="scientific">Methylophaga thiooxydans DMS010</name>
    <dbReference type="NCBI Taxonomy" id="637616"/>
    <lineage>
        <taxon>Bacteria</taxon>
        <taxon>Pseudomonadati</taxon>
        <taxon>Pseudomonadota</taxon>
        <taxon>Gammaproteobacteria</taxon>
        <taxon>Thiotrichales</taxon>
        <taxon>Piscirickettsiaceae</taxon>
        <taxon>Methylophaga</taxon>
    </lineage>
</organism>
<name>C0N7L0_9GAMM</name>
<comment type="cofactor">
    <cofactor evidence="1">
        <name>Mg(2+)</name>
        <dbReference type="ChEBI" id="CHEBI:18420"/>
    </cofactor>
</comment>
<dbReference type="SUPFAM" id="SSF51621">
    <property type="entry name" value="Phosphoenolpyruvate/pyruvate domain"/>
    <property type="match status" value="1"/>
</dbReference>
<dbReference type="GO" id="GO:0016829">
    <property type="term" value="F:lyase activity"/>
    <property type="evidence" value="ECO:0007669"/>
    <property type="project" value="UniProtKB-KW"/>
</dbReference>
<evidence type="ECO:0000256" key="2">
    <source>
        <dbReference type="ARBA" id="ARBA00022723"/>
    </source>
</evidence>
<dbReference type="PANTHER" id="PTHR32308">
    <property type="entry name" value="LYASE BETA SUBUNIT, PUTATIVE (AFU_ORTHOLOGUE AFUA_4G13030)-RELATED"/>
    <property type="match status" value="1"/>
</dbReference>
<dbReference type="InterPro" id="IPR040442">
    <property type="entry name" value="Pyrv_kinase-like_dom_sf"/>
</dbReference>
<dbReference type="AlphaFoldDB" id="C0N7L0"/>
<sequence length="386" mass="43800">MMEYPNNQYAEPYADVDFCRVFNSSVLGDFWPGIQLYYPPVKYAPSLGIYEDLEAASSRMKKHAYETHAHTLIFDLEDGCRQKEMSRTLLRQELHGLRQHNKNVTIAVRVNPFRTYEYEQDMDLVRDMGDCIDVVMLAKAGEAYGAAEVRDLSNLLVSINDKITIQPIIEHPKSLKIAPELMQYNTVKHVVFGIHDFSKAMGIHITPEHWTDELKHFLYQIMFEARIAGKGVIGGVETLIGSSSMPEKFVEPNDVRRWLDLHGEDESRIVYKHACEETAMGLTGKQVIHPGHIHLCKVAYTPSPTEINQKISILKAAIEADALLGGAIKFEGEMLDPPMFGKALQTLLRANALRALDDDDRNFAMKVLRLMPTQVIRENWPYGAIL</sequence>
<dbReference type="PANTHER" id="PTHR32308:SF0">
    <property type="entry name" value="HPCH_HPAI ALDOLASE_CITRATE LYASE DOMAIN-CONTAINING PROTEIN"/>
    <property type="match status" value="1"/>
</dbReference>
<evidence type="ECO:0000313" key="5">
    <source>
        <dbReference type="EMBL" id="EEF79346.1"/>
    </source>
</evidence>
<dbReference type="GO" id="GO:0000287">
    <property type="term" value="F:magnesium ion binding"/>
    <property type="evidence" value="ECO:0007669"/>
    <property type="project" value="TreeGrafter"/>
</dbReference>
<dbReference type="InterPro" id="IPR015813">
    <property type="entry name" value="Pyrv/PenolPyrv_kinase-like_dom"/>
</dbReference>
<evidence type="ECO:0000256" key="3">
    <source>
        <dbReference type="ARBA" id="ARBA00022842"/>
    </source>
</evidence>
<dbReference type="GO" id="GO:0006107">
    <property type="term" value="P:oxaloacetate metabolic process"/>
    <property type="evidence" value="ECO:0007669"/>
    <property type="project" value="TreeGrafter"/>
</dbReference>
<dbReference type="Gene3D" id="3.20.20.60">
    <property type="entry name" value="Phosphoenolpyruvate-binding domains"/>
    <property type="match status" value="1"/>
</dbReference>
<dbReference type="EMBL" id="GG657899">
    <property type="protein sequence ID" value="EEF79346.1"/>
    <property type="molecule type" value="Genomic_DNA"/>
</dbReference>
<evidence type="ECO:0000313" key="6">
    <source>
        <dbReference type="Proteomes" id="UP000004679"/>
    </source>
</evidence>